<dbReference type="PANTHER" id="PTHR31181">
    <property type="entry name" value="EGG CELL-SECRETED PROTEIN 1.4"/>
    <property type="match status" value="1"/>
</dbReference>
<evidence type="ECO:0000259" key="3">
    <source>
        <dbReference type="Pfam" id="PF05617"/>
    </source>
</evidence>
<reference evidence="4 5" key="1">
    <citation type="submission" date="2024-05" db="EMBL/GenBank/DDBJ databases">
        <title>Haplotype-resolved chromosome-level genome assembly of Huyou (Citrus changshanensis).</title>
        <authorList>
            <person name="Miao C."/>
            <person name="Chen W."/>
            <person name="Wu Y."/>
            <person name="Wang L."/>
            <person name="Zhao S."/>
            <person name="Grierson D."/>
            <person name="Xu C."/>
            <person name="Chen K."/>
        </authorList>
    </citation>
    <scope>NUCLEOTIDE SEQUENCE [LARGE SCALE GENOMIC DNA]</scope>
    <source>
        <strain evidence="4">01-14</strain>
        <tissue evidence="4">Leaf</tissue>
    </source>
</reference>
<dbReference type="Pfam" id="PF05617">
    <property type="entry name" value="Prolamin_like"/>
    <property type="match status" value="4"/>
</dbReference>
<feature type="domain" description="Prolamin-like" evidence="3">
    <location>
        <begin position="373"/>
        <end position="434"/>
    </location>
</feature>
<dbReference type="GO" id="GO:0080155">
    <property type="term" value="P:regulation of double fertilization forming a zygote and endosperm"/>
    <property type="evidence" value="ECO:0007669"/>
    <property type="project" value="TreeGrafter"/>
</dbReference>
<feature type="domain" description="Prolamin-like" evidence="3">
    <location>
        <begin position="240"/>
        <end position="301"/>
    </location>
</feature>
<accession>A0AAP0MGS2</accession>
<dbReference type="EMBL" id="JBCGBO010000004">
    <property type="protein sequence ID" value="KAK9210187.1"/>
    <property type="molecule type" value="Genomic_DNA"/>
</dbReference>
<feature type="domain" description="Prolamin-like" evidence="3">
    <location>
        <begin position="135"/>
        <end position="184"/>
    </location>
</feature>
<evidence type="ECO:0000256" key="2">
    <source>
        <dbReference type="SAM" id="SignalP"/>
    </source>
</evidence>
<dbReference type="InterPro" id="IPR008502">
    <property type="entry name" value="Prolamin-like"/>
</dbReference>
<dbReference type="AlphaFoldDB" id="A0AAP0MGS2"/>
<dbReference type="GO" id="GO:2000008">
    <property type="term" value="P:regulation of protein localization to cell surface"/>
    <property type="evidence" value="ECO:0007669"/>
    <property type="project" value="TreeGrafter"/>
</dbReference>
<protein>
    <recommendedName>
        <fullName evidence="3">Prolamin-like domain-containing protein</fullName>
    </recommendedName>
</protein>
<evidence type="ECO:0000313" key="4">
    <source>
        <dbReference type="EMBL" id="KAK9210187.1"/>
    </source>
</evidence>
<proteinExistence type="predicted"/>
<feature type="signal peptide" evidence="2">
    <location>
        <begin position="1"/>
        <end position="26"/>
    </location>
</feature>
<dbReference type="PANTHER" id="PTHR31181:SF67">
    <property type="entry name" value="PROLAMIN-LIKE PROTEIN (DUF1278)"/>
    <property type="match status" value="1"/>
</dbReference>
<dbReference type="Proteomes" id="UP001428341">
    <property type="component" value="Unassembled WGS sequence"/>
</dbReference>
<dbReference type="GO" id="GO:0009567">
    <property type="term" value="P:double fertilization forming a zygote and endosperm"/>
    <property type="evidence" value="ECO:0007669"/>
    <property type="project" value="TreeGrafter"/>
</dbReference>
<feature type="chain" id="PRO_5042977692" description="Prolamin-like domain-containing protein" evidence="2">
    <location>
        <begin position="27"/>
        <end position="440"/>
    </location>
</feature>
<organism evidence="4 5">
    <name type="scientific">Citrus x changshan-huyou</name>
    <dbReference type="NCBI Taxonomy" id="2935761"/>
    <lineage>
        <taxon>Eukaryota</taxon>
        <taxon>Viridiplantae</taxon>
        <taxon>Streptophyta</taxon>
        <taxon>Embryophyta</taxon>
        <taxon>Tracheophyta</taxon>
        <taxon>Spermatophyta</taxon>
        <taxon>Magnoliopsida</taxon>
        <taxon>eudicotyledons</taxon>
        <taxon>Gunneridae</taxon>
        <taxon>Pentapetalae</taxon>
        <taxon>rosids</taxon>
        <taxon>malvids</taxon>
        <taxon>Sapindales</taxon>
        <taxon>Rutaceae</taxon>
        <taxon>Aurantioideae</taxon>
        <taxon>Citrus</taxon>
    </lineage>
</organism>
<name>A0AAP0MGS2_9ROSI</name>
<sequence>MAESSNTLLMVLIVVFATMLFPSGLSQEQPVQDIEKCWSSLTSVPSCLTEIIGPLLLGQIGQIGQIGPVCCTAINQITDSCWPKMFPFNPFLAPLLKNFCTAPPPQDAGVLSAASKVASPNLLLTPGINAAEVTECWSSIASTEGCALEVYKSLTTGQINGVGPACCKAIIGINNKCWPKMRRPMAKISANIVPMMLAAACIAATLVSTELAQLTTLPPLPTIPISQIPGLLPPLKGADQCWLPLTNIPDCHSEIFRSLSSGHVSNIGPACCNGINQVTDKCWSKMLPFHPTFPSSLKQFCAVAPSFDHLFAGTKLSVTPASDHTFDQTTLSPSPSPDHAFAGSNPSLPPSPYHIFAGTKVFVPEADLAEVTECWSSITNTEGCALEIYKSLVTGQFNGLGHACCKGVAEITDKCWPKMFPFNPFFPQLLQNTCGIVLGA</sequence>
<evidence type="ECO:0000313" key="5">
    <source>
        <dbReference type="Proteomes" id="UP001428341"/>
    </source>
</evidence>
<comment type="caution">
    <text evidence="4">The sequence shown here is derived from an EMBL/GenBank/DDBJ whole genome shotgun (WGS) entry which is preliminary data.</text>
</comment>
<keyword evidence="5" id="KW-1185">Reference proteome</keyword>
<dbReference type="GO" id="GO:0031982">
    <property type="term" value="C:vesicle"/>
    <property type="evidence" value="ECO:0007669"/>
    <property type="project" value="TreeGrafter"/>
</dbReference>
<dbReference type="GO" id="GO:0005576">
    <property type="term" value="C:extracellular region"/>
    <property type="evidence" value="ECO:0007669"/>
    <property type="project" value="TreeGrafter"/>
</dbReference>
<gene>
    <name evidence="4" type="ORF">WN944_002556</name>
</gene>
<keyword evidence="1 2" id="KW-0732">Signal</keyword>
<feature type="domain" description="Prolamin-like" evidence="3">
    <location>
        <begin position="36"/>
        <end position="100"/>
    </location>
</feature>
<evidence type="ECO:0000256" key="1">
    <source>
        <dbReference type="ARBA" id="ARBA00022729"/>
    </source>
</evidence>